<feature type="transmembrane region" description="Helical" evidence="9">
    <location>
        <begin position="12"/>
        <end position="30"/>
    </location>
</feature>
<dbReference type="AlphaFoldDB" id="A0A1D7YD26"/>
<dbReference type="KEGG" id="spun:BFF78_22435"/>
<keyword evidence="3" id="KW-0597">Phosphoprotein</keyword>
<dbReference type="EC" id="2.7.13.3" evidence="2"/>
<keyword evidence="7" id="KW-0067">ATP-binding</keyword>
<dbReference type="GO" id="GO:0005524">
    <property type="term" value="F:ATP binding"/>
    <property type="evidence" value="ECO:0007669"/>
    <property type="project" value="UniProtKB-KW"/>
</dbReference>
<feature type="transmembrane region" description="Helical" evidence="9">
    <location>
        <begin position="148"/>
        <end position="169"/>
    </location>
</feature>
<feature type="transmembrane region" description="Helical" evidence="9">
    <location>
        <begin position="248"/>
        <end position="272"/>
    </location>
</feature>
<evidence type="ECO:0000256" key="6">
    <source>
        <dbReference type="ARBA" id="ARBA00022777"/>
    </source>
</evidence>
<evidence type="ECO:0000256" key="5">
    <source>
        <dbReference type="ARBA" id="ARBA00022741"/>
    </source>
</evidence>
<keyword evidence="9" id="KW-1133">Transmembrane helix</keyword>
<gene>
    <name evidence="12" type="ORF">BFF78_22435</name>
</gene>
<dbReference type="Gene3D" id="3.30.565.10">
    <property type="entry name" value="Histidine kinase-like ATPase, C-terminal domain"/>
    <property type="match status" value="1"/>
</dbReference>
<keyword evidence="6" id="KW-0418">Kinase</keyword>
<feature type="transmembrane region" description="Helical" evidence="9">
    <location>
        <begin position="117"/>
        <end position="136"/>
    </location>
</feature>
<evidence type="ECO:0000256" key="7">
    <source>
        <dbReference type="ARBA" id="ARBA00022840"/>
    </source>
</evidence>
<evidence type="ECO:0000313" key="12">
    <source>
        <dbReference type="EMBL" id="AOR33452.1"/>
    </source>
</evidence>
<evidence type="ECO:0000256" key="9">
    <source>
        <dbReference type="SAM" id="Phobius"/>
    </source>
</evidence>
<evidence type="ECO:0000259" key="11">
    <source>
        <dbReference type="Pfam" id="PF07730"/>
    </source>
</evidence>
<reference evidence="13" key="1">
    <citation type="submission" date="2016-09" db="EMBL/GenBank/DDBJ databases">
        <title>Streptomyces puniciscabiei strain:TW1S1 Genome sequencing and assembly.</title>
        <authorList>
            <person name="Kim M.-K."/>
            <person name="Kim S.B."/>
        </authorList>
    </citation>
    <scope>NUCLEOTIDE SEQUENCE [LARGE SCALE GENOMIC DNA]</scope>
    <source>
        <strain evidence="13">TW1S1</strain>
    </source>
</reference>
<dbReference type="InterPro" id="IPR036890">
    <property type="entry name" value="HATPase_C_sf"/>
</dbReference>
<dbReference type="Gene3D" id="1.20.5.1930">
    <property type="match status" value="1"/>
</dbReference>
<dbReference type="Proteomes" id="UP000094960">
    <property type="component" value="Chromosome"/>
</dbReference>
<dbReference type="GO" id="GO:0016020">
    <property type="term" value="C:membrane"/>
    <property type="evidence" value="ECO:0007669"/>
    <property type="project" value="InterPro"/>
</dbReference>
<protein>
    <recommendedName>
        <fullName evidence="2">histidine kinase</fullName>
        <ecNumber evidence="2">2.7.13.3</ecNumber>
    </recommendedName>
</protein>
<accession>A0A1D7YD26</accession>
<comment type="catalytic activity">
    <reaction evidence="1">
        <text>ATP + protein L-histidine = ADP + protein N-phospho-L-histidine.</text>
        <dbReference type="EC" id="2.7.13.3"/>
    </reaction>
</comment>
<feature type="transmembrane region" description="Helical" evidence="9">
    <location>
        <begin position="219"/>
        <end position="241"/>
    </location>
</feature>
<sequence length="545" mass="55868">MWPFPVGGAPWPAGVLVALTAVCAVLAFRAEQARDRPGRAARPAGRIGWPVVAGLVGTAAYGSVPTLLFALHASAGSGGYIVTVPELQPDGLLPAALLMAGLLAATLLTSARVPRRWVLPVVAAVTGELLEGTYWLTHSSAGYGQTLLNVLVGCVSVPVLAALAGAALLRPANGRPARLAAAGAPRSARWALLLPAVVVMTGDLLGLDLWQFASPGTGIGPAVVGYLAGLALLAAVVAGLVRWPGAAANLAVLGLVGIGAYDVAQSGFGQHLVLVRKFGSPSGPAPSLPLEIAHHASVLGGIQGAVLLALGLWLLPRTVLADVGRLLGREPDPALARRVRELTETRAEAVGSAAAELRRIERDLHDGAQGRLVTIGMNLRIAEEMIHSDPHEAAALVVEARVASAAALEELRGLIRGMHPPMLADRGLGEAVRALALDLPLPCETEIDLPGRLAAPLESACYFAVAEVVTNAVRHASAHGLQIRMARTDGRLRIEVVDDGVGGADPARGTGLAGVERRLAAFDGILAVSSPPGGPTIVVMEVPCA</sequence>
<evidence type="ECO:0000256" key="3">
    <source>
        <dbReference type="ARBA" id="ARBA00022553"/>
    </source>
</evidence>
<organism evidence="12 13">
    <name type="scientific">Streptomyces fodineus</name>
    <dbReference type="NCBI Taxonomy" id="1904616"/>
    <lineage>
        <taxon>Bacteria</taxon>
        <taxon>Bacillati</taxon>
        <taxon>Actinomycetota</taxon>
        <taxon>Actinomycetes</taxon>
        <taxon>Kitasatosporales</taxon>
        <taxon>Streptomycetaceae</taxon>
        <taxon>Streptomyces</taxon>
    </lineage>
</organism>
<evidence type="ECO:0000256" key="8">
    <source>
        <dbReference type="ARBA" id="ARBA00023012"/>
    </source>
</evidence>
<feature type="transmembrane region" description="Helical" evidence="9">
    <location>
        <begin position="91"/>
        <end position="110"/>
    </location>
</feature>
<feature type="domain" description="Histidine kinase/HSP90-like ATPase" evidence="10">
    <location>
        <begin position="462"/>
        <end position="543"/>
    </location>
</feature>
<dbReference type="InterPro" id="IPR003594">
    <property type="entry name" value="HATPase_dom"/>
</dbReference>
<evidence type="ECO:0000256" key="2">
    <source>
        <dbReference type="ARBA" id="ARBA00012438"/>
    </source>
</evidence>
<name>A0A1D7YD26_9ACTN</name>
<keyword evidence="8" id="KW-0902">Two-component regulatory system</keyword>
<dbReference type="Pfam" id="PF02518">
    <property type="entry name" value="HATPase_c"/>
    <property type="match status" value="1"/>
</dbReference>
<evidence type="ECO:0000313" key="13">
    <source>
        <dbReference type="Proteomes" id="UP000094960"/>
    </source>
</evidence>
<feature type="domain" description="Signal transduction histidine kinase subgroup 3 dimerisation and phosphoacceptor" evidence="11">
    <location>
        <begin position="356"/>
        <end position="421"/>
    </location>
</feature>
<feature type="transmembrane region" description="Helical" evidence="9">
    <location>
        <begin position="51"/>
        <end position="71"/>
    </location>
</feature>
<keyword evidence="9" id="KW-0472">Membrane</keyword>
<keyword evidence="5" id="KW-0547">Nucleotide-binding</keyword>
<dbReference type="GO" id="GO:0046983">
    <property type="term" value="F:protein dimerization activity"/>
    <property type="evidence" value="ECO:0007669"/>
    <property type="project" value="InterPro"/>
</dbReference>
<feature type="transmembrane region" description="Helical" evidence="9">
    <location>
        <begin position="190"/>
        <end position="213"/>
    </location>
</feature>
<dbReference type="InterPro" id="IPR050482">
    <property type="entry name" value="Sensor_HK_TwoCompSys"/>
</dbReference>
<evidence type="ECO:0000256" key="4">
    <source>
        <dbReference type="ARBA" id="ARBA00022679"/>
    </source>
</evidence>
<proteinExistence type="predicted"/>
<dbReference type="GO" id="GO:0000155">
    <property type="term" value="F:phosphorelay sensor kinase activity"/>
    <property type="evidence" value="ECO:0007669"/>
    <property type="project" value="InterPro"/>
</dbReference>
<dbReference type="PANTHER" id="PTHR24421">
    <property type="entry name" value="NITRATE/NITRITE SENSOR PROTEIN NARX-RELATED"/>
    <property type="match status" value="1"/>
</dbReference>
<evidence type="ECO:0000259" key="10">
    <source>
        <dbReference type="Pfam" id="PF02518"/>
    </source>
</evidence>
<dbReference type="EMBL" id="CP017248">
    <property type="protein sequence ID" value="AOR33452.1"/>
    <property type="molecule type" value="Genomic_DNA"/>
</dbReference>
<feature type="transmembrane region" description="Helical" evidence="9">
    <location>
        <begin position="292"/>
        <end position="315"/>
    </location>
</feature>
<dbReference type="CDD" id="cd16917">
    <property type="entry name" value="HATPase_UhpB-NarQ-NarX-like"/>
    <property type="match status" value="1"/>
</dbReference>
<evidence type="ECO:0000256" key="1">
    <source>
        <dbReference type="ARBA" id="ARBA00000085"/>
    </source>
</evidence>
<dbReference type="Pfam" id="PF07730">
    <property type="entry name" value="HisKA_3"/>
    <property type="match status" value="1"/>
</dbReference>
<dbReference type="SUPFAM" id="SSF55874">
    <property type="entry name" value="ATPase domain of HSP90 chaperone/DNA topoisomerase II/histidine kinase"/>
    <property type="match status" value="1"/>
</dbReference>
<keyword evidence="13" id="KW-1185">Reference proteome</keyword>
<dbReference type="PANTHER" id="PTHR24421:SF10">
    <property type="entry name" value="NITRATE_NITRITE SENSOR PROTEIN NARQ"/>
    <property type="match status" value="1"/>
</dbReference>
<dbReference type="InterPro" id="IPR011712">
    <property type="entry name" value="Sig_transdc_His_kin_sub3_dim/P"/>
</dbReference>
<keyword evidence="4" id="KW-0808">Transferase</keyword>
<keyword evidence="9" id="KW-0812">Transmembrane</keyword>